<keyword evidence="1" id="KW-0472">Membrane</keyword>
<keyword evidence="3" id="KW-1185">Reference proteome</keyword>
<evidence type="ECO:0000313" key="3">
    <source>
        <dbReference type="Proteomes" id="UP001165060"/>
    </source>
</evidence>
<name>A0ABQ6MFD1_9STRA</name>
<evidence type="ECO:0000256" key="1">
    <source>
        <dbReference type="SAM" id="Phobius"/>
    </source>
</evidence>
<organism evidence="2 3">
    <name type="scientific">Tetraparma gracilis</name>
    <dbReference type="NCBI Taxonomy" id="2962635"/>
    <lineage>
        <taxon>Eukaryota</taxon>
        <taxon>Sar</taxon>
        <taxon>Stramenopiles</taxon>
        <taxon>Ochrophyta</taxon>
        <taxon>Bolidophyceae</taxon>
        <taxon>Parmales</taxon>
        <taxon>Triparmaceae</taxon>
        <taxon>Tetraparma</taxon>
    </lineage>
</organism>
<protein>
    <submittedName>
        <fullName evidence="2">Uncharacterized protein</fullName>
    </submittedName>
</protein>
<dbReference type="Proteomes" id="UP001165060">
    <property type="component" value="Unassembled WGS sequence"/>
</dbReference>
<keyword evidence="1" id="KW-0812">Transmembrane</keyword>
<comment type="caution">
    <text evidence="2">The sequence shown here is derived from an EMBL/GenBank/DDBJ whole genome shotgun (WGS) entry which is preliminary data.</text>
</comment>
<keyword evidence="1" id="KW-1133">Transmembrane helix</keyword>
<evidence type="ECO:0000313" key="2">
    <source>
        <dbReference type="EMBL" id="GMI25177.1"/>
    </source>
</evidence>
<feature type="transmembrane region" description="Helical" evidence="1">
    <location>
        <begin position="283"/>
        <end position="305"/>
    </location>
</feature>
<feature type="transmembrane region" description="Helical" evidence="1">
    <location>
        <begin position="258"/>
        <end position="277"/>
    </location>
</feature>
<sequence>MQPFCPNDGTQYQFYLAGSTTGTTSGGNFGCLSTHPGEQWLYINIASGGNMKFLTESQADHDYAIWGPYADKAAAIANCGNTPAPVDCSFDPRPDESHNVGNVQAGETYIILLTNYANIDQNLIAEISPANTAGYDCQDNDTRCECWNKPDLIACPLVRMVNYDCEDEPVPFSGYCGPRPSALFRGPGEIECGGGNDGSIYNYECSDGEIADENKQYVIWNILPFVYKILFLSTVHFLLGCTLVDLGETTILCFRQNNSFWILLLANIAMLLLIYLSRCFMPIWALFMFIWLHMDIVLCLMNRVLNAKPKAPPKPTPPRSNLELFAYTNHKKSWKEKAYATFELRQHKKDSVVQKKIEKKALVAKQAKKPNFKGGAY</sequence>
<dbReference type="EMBL" id="BRYB01004066">
    <property type="protein sequence ID" value="GMI25177.1"/>
    <property type="molecule type" value="Genomic_DNA"/>
</dbReference>
<feature type="transmembrane region" description="Helical" evidence="1">
    <location>
        <begin position="225"/>
        <end position="246"/>
    </location>
</feature>
<reference evidence="2 3" key="1">
    <citation type="journal article" date="2023" name="Commun. Biol.">
        <title>Genome analysis of Parmales, the sister group of diatoms, reveals the evolutionary specialization of diatoms from phago-mixotrophs to photoautotrophs.</title>
        <authorList>
            <person name="Ban H."/>
            <person name="Sato S."/>
            <person name="Yoshikawa S."/>
            <person name="Yamada K."/>
            <person name="Nakamura Y."/>
            <person name="Ichinomiya M."/>
            <person name="Sato N."/>
            <person name="Blanc-Mathieu R."/>
            <person name="Endo H."/>
            <person name="Kuwata A."/>
            <person name="Ogata H."/>
        </authorList>
    </citation>
    <scope>NUCLEOTIDE SEQUENCE [LARGE SCALE GENOMIC DNA]</scope>
</reference>
<accession>A0ABQ6MFD1</accession>
<gene>
    <name evidence="2" type="ORF">TeGR_g6390</name>
</gene>
<proteinExistence type="predicted"/>